<keyword evidence="1" id="KW-0378">Hydrolase</keyword>
<dbReference type="GO" id="GO:0005524">
    <property type="term" value="F:ATP binding"/>
    <property type="evidence" value="ECO:0007669"/>
    <property type="project" value="InterPro"/>
</dbReference>
<accession>X1H005</accession>
<dbReference type="Gene3D" id="3.40.50.10810">
    <property type="entry name" value="Tandem AAA-ATPase domain"/>
    <property type="match status" value="1"/>
</dbReference>
<dbReference type="PANTHER" id="PTHR45766">
    <property type="entry name" value="DNA ANNEALING HELICASE AND ENDONUCLEASE ZRANB3 FAMILY MEMBER"/>
    <property type="match status" value="1"/>
</dbReference>
<sequence length="262" mass="30012">ESGIILKELFERGQLDRTTPILIVCPNSLGPKWQNEMKDRFNLNFHFHNGASLRLSLKTILDEGMLPQGYTHSIVSIQLLRYQKYLLLLKELEANRHLPIFGIVIIDEAHHMRNPDTDSNEVGRLLSSLSERMLMLSATPLNLKSEDLYNQMHILNPELFPDISTFNSLQNPGRKINRLRILLSGNLEENRSEIISALSELRNDPIGSVIVRHPIFDTIKEKIESVNTLTPSDNVTIQNTLASLNPLYNSFTRTRKREALKH</sequence>
<dbReference type="EMBL" id="BARU01031756">
    <property type="protein sequence ID" value="GAH63466.1"/>
    <property type="molecule type" value="Genomic_DNA"/>
</dbReference>
<dbReference type="Pfam" id="PF00176">
    <property type="entry name" value="SNF2-rel_dom"/>
    <property type="match status" value="1"/>
</dbReference>
<evidence type="ECO:0000313" key="3">
    <source>
        <dbReference type="EMBL" id="GAH63466.1"/>
    </source>
</evidence>
<protein>
    <recommendedName>
        <fullName evidence="2">Helicase ATP-binding domain-containing protein</fullName>
    </recommendedName>
</protein>
<evidence type="ECO:0000259" key="2">
    <source>
        <dbReference type="PROSITE" id="PS51192"/>
    </source>
</evidence>
<evidence type="ECO:0000256" key="1">
    <source>
        <dbReference type="ARBA" id="ARBA00022801"/>
    </source>
</evidence>
<feature type="domain" description="Helicase ATP-binding" evidence="2">
    <location>
        <begin position="1"/>
        <end position="158"/>
    </location>
</feature>
<feature type="non-terminal residue" evidence="3">
    <location>
        <position position="262"/>
    </location>
</feature>
<dbReference type="InterPro" id="IPR000330">
    <property type="entry name" value="SNF2_N"/>
</dbReference>
<dbReference type="GO" id="GO:0016787">
    <property type="term" value="F:hydrolase activity"/>
    <property type="evidence" value="ECO:0007669"/>
    <property type="project" value="UniProtKB-KW"/>
</dbReference>
<dbReference type="AlphaFoldDB" id="X1H005"/>
<dbReference type="InterPro" id="IPR027417">
    <property type="entry name" value="P-loop_NTPase"/>
</dbReference>
<organism evidence="3">
    <name type="scientific">marine sediment metagenome</name>
    <dbReference type="NCBI Taxonomy" id="412755"/>
    <lineage>
        <taxon>unclassified sequences</taxon>
        <taxon>metagenomes</taxon>
        <taxon>ecological metagenomes</taxon>
    </lineage>
</organism>
<comment type="caution">
    <text evidence="3">The sequence shown here is derived from an EMBL/GenBank/DDBJ whole genome shotgun (WGS) entry which is preliminary data.</text>
</comment>
<dbReference type="InterPro" id="IPR038718">
    <property type="entry name" value="SNF2-like_sf"/>
</dbReference>
<feature type="non-terminal residue" evidence="3">
    <location>
        <position position="1"/>
    </location>
</feature>
<dbReference type="InterPro" id="IPR014001">
    <property type="entry name" value="Helicase_ATP-bd"/>
</dbReference>
<name>X1H005_9ZZZZ</name>
<dbReference type="PROSITE" id="PS51192">
    <property type="entry name" value="HELICASE_ATP_BIND_1"/>
    <property type="match status" value="1"/>
</dbReference>
<dbReference type="PANTHER" id="PTHR45766:SF6">
    <property type="entry name" value="SWI_SNF-RELATED MATRIX-ASSOCIATED ACTIN-DEPENDENT REGULATOR OF CHROMATIN SUBFAMILY A-LIKE PROTEIN 1"/>
    <property type="match status" value="1"/>
</dbReference>
<dbReference type="SUPFAM" id="SSF52540">
    <property type="entry name" value="P-loop containing nucleoside triphosphate hydrolases"/>
    <property type="match status" value="1"/>
</dbReference>
<proteinExistence type="predicted"/>
<reference evidence="3" key="1">
    <citation type="journal article" date="2014" name="Front. Microbiol.">
        <title>High frequency of phylogenetically diverse reductive dehalogenase-homologous genes in deep subseafloor sedimentary metagenomes.</title>
        <authorList>
            <person name="Kawai M."/>
            <person name="Futagami T."/>
            <person name="Toyoda A."/>
            <person name="Takaki Y."/>
            <person name="Nishi S."/>
            <person name="Hori S."/>
            <person name="Arai W."/>
            <person name="Tsubouchi T."/>
            <person name="Morono Y."/>
            <person name="Uchiyama I."/>
            <person name="Ito T."/>
            <person name="Fujiyama A."/>
            <person name="Inagaki F."/>
            <person name="Takami H."/>
        </authorList>
    </citation>
    <scope>NUCLEOTIDE SEQUENCE</scope>
    <source>
        <strain evidence="3">Expedition CK06-06</strain>
    </source>
</reference>
<gene>
    <name evidence="3" type="ORF">S03H2_50182</name>
</gene>